<evidence type="ECO:0000313" key="2">
    <source>
        <dbReference type="Proteomes" id="UP000183832"/>
    </source>
</evidence>
<dbReference type="AlphaFoldDB" id="A0A1J1I5A2"/>
<keyword evidence="2" id="KW-1185">Reference proteome</keyword>
<reference evidence="1 2" key="1">
    <citation type="submission" date="2015-04" db="EMBL/GenBank/DDBJ databases">
        <authorList>
            <person name="Syromyatnikov M.Y."/>
            <person name="Popov V.N."/>
        </authorList>
    </citation>
    <scope>NUCLEOTIDE SEQUENCE [LARGE SCALE GENOMIC DNA]</scope>
</reference>
<proteinExistence type="predicted"/>
<organism evidence="1 2">
    <name type="scientific">Clunio marinus</name>
    <dbReference type="NCBI Taxonomy" id="568069"/>
    <lineage>
        <taxon>Eukaryota</taxon>
        <taxon>Metazoa</taxon>
        <taxon>Ecdysozoa</taxon>
        <taxon>Arthropoda</taxon>
        <taxon>Hexapoda</taxon>
        <taxon>Insecta</taxon>
        <taxon>Pterygota</taxon>
        <taxon>Neoptera</taxon>
        <taxon>Endopterygota</taxon>
        <taxon>Diptera</taxon>
        <taxon>Nematocera</taxon>
        <taxon>Chironomoidea</taxon>
        <taxon>Chironomidae</taxon>
        <taxon>Clunio</taxon>
    </lineage>
</organism>
<sequence>MFAYVVQQQIVHEMRLNGTAFEEIFQVRSLSQVLIDLLQNLKLSGASCAELRVIVGRTESKI</sequence>
<name>A0A1J1I5A2_9DIPT</name>
<gene>
    <name evidence="1" type="ORF">CLUMA_CG008891</name>
</gene>
<protein>
    <submittedName>
        <fullName evidence="1">CLUMA_CG008891, isoform A</fullName>
    </submittedName>
</protein>
<dbReference type="Proteomes" id="UP000183832">
    <property type="component" value="Unassembled WGS sequence"/>
</dbReference>
<accession>A0A1J1I5A2</accession>
<evidence type="ECO:0000313" key="1">
    <source>
        <dbReference type="EMBL" id="CRK95363.1"/>
    </source>
</evidence>
<dbReference type="EMBL" id="CVRI01000041">
    <property type="protein sequence ID" value="CRK95363.1"/>
    <property type="molecule type" value="Genomic_DNA"/>
</dbReference>